<dbReference type="InterPro" id="IPR001173">
    <property type="entry name" value="Glyco_trans_2-like"/>
</dbReference>
<reference evidence="2" key="1">
    <citation type="journal article" date="2021" name="PeerJ">
        <title>Extensive microbial diversity within the chicken gut microbiome revealed by metagenomics and culture.</title>
        <authorList>
            <person name="Gilroy R."/>
            <person name="Ravi A."/>
            <person name="Getino M."/>
            <person name="Pursley I."/>
            <person name="Horton D.L."/>
            <person name="Alikhan N.F."/>
            <person name="Baker D."/>
            <person name="Gharbi K."/>
            <person name="Hall N."/>
            <person name="Watson M."/>
            <person name="Adriaenssens E.M."/>
            <person name="Foster-Nyarko E."/>
            <person name="Jarju S."/>
            <person name="Secka A."/>
            <person name="Antonio M."/>
            <person name="Oren A."/>
            <person name="Chaudhuri R.R."/>
            <person name="La Ragione R."/>
            <person name="Hildebrand F."/>
            <person name="Pallen M.J."/>
        </authorList>
    </citation>
    <scope>NUCLEOTIDE SEQUENCE</scope>
    <source>
        <strain evidence="2">ChiHjej12B11-9795</strain>
    </source>
</reference>
<evidence type="ECO:0000313" key="2">
    <source>
        <dbReference type="EMBL" id="HJA87068.1"/>
    </source>
</evidence>
<evidence type="ECO:0000313" key="3">
    <source>
        <dbReference type="Proteomes" id="UP000823862"/>
    </source>
</evidence>
<proteinExistence type="predicted"/>
<dbReference type="Gene3D" id="3.90.550.10">
    <property type="entry name" value="Spore Coat Polysaccharide Biosynthesis Protein SpsA, Chain A"/>
    <property type="match status" value="1"/>
</dbReference>
<dbReference type="PANTHER" id="PTHR22916">
    <property type="entry name" value="GLYCOSYLTRANSFERASE"/>
    <property type="match status" value="1"/>
</dbReference>
<accession>A0A9D2HZT5</accession>
<dbReference type="PANTHER" id="PTHR22916:SF3">
    <property type="entry name" value="UDP-GLCNAC:BETAGAL BETA-1,3-N-ACETYLGLUCOSAMINYLTRANSFERASE-LIKE PROTEIN 1"/>
    <property type="match status" value="1"/>
</dbReference>
<gene>
    <name evidence="2" type="ORF">H9950_12920</name>
</gene>
<dbReference type="InterPro" id="IPR029044">
    <property type="entry name" value="Nucleotide-diphossugar_trans"/>
</dbReference>
<comment type="caution">
    <text evidence="2">The sequence shown here is derived from an EMBL/GenBank/DDBJ whole genome shotgun (WGS) entry which is preliminary data.</text>
</comment>
<reference evidence="2" key="2">
    <citation type="submission" date="2021-04" db="EMBL/GenBank/DDBJ databases">
        <authorList>
            <person name="Gilroy R."/>
        </authorList>
    </citation>
    <scope>NUCLEOTIDE SEQUENCE</scope>
    <source>
        <strain evidence="2">ChiHjej12B11-9795</strain>
    </source>
</reference>
<dbReference type="GO" id="GO:0016758">
    <property type="term" value="F:hexosyltransferase activity"/>
    <property type="evidence" value="ECO:0007669"/>
    <property type="project" value="UniProtKB-ARBA"/>
</dbReference>
<dbReference type="Pfam" id="PF00535">
    <property type="entry name" value="Glycos_transf_2"/>
    <property type="match status" value="1"/>
</dbReference>
<dbReference type="AlphaFoldDB" id="A0A9D2HZT5"/>
<dbReference type="Proteomes" id="UP000823862">
    <property type="component" value="Unassembled WGS sequence"/>
</dbReference>
<feature type="domain" description="Glycosyltransferase 2-like" evidence="1">
    <location>
        <begin position="4"/>
        <end position="130"/>
    </location>
</feature>
<dbReference type="SUPFAM" id="SSF53448">
    <property type="entry name" value="Nucleotide-diphospho-sugar transferases"/>
    <property type="match status" value="1"/>
</dbReference>
<dbReference type="EMBL" id="DWZI01000066">
    <property type="protein sequence ID" value="HJA87068.1"/>
    <property type="molecule type" value="Genomic_DNA"/>
</dbReference>
<dbReference type="CDD" id="cd06433">
    <property type="entry name" value="GT_2_WfgS_like"/>
    <property type="match status" value="1"/>
</dbReference>
<name>A0A9D2HZT5_9BACE</name>
<protein>
    <submittedName>
        <fullName evidence="2">Glycosyltransferase</fullName>
    </submittedName>
</protein>
<evidence type="ECO:0000259" key="1">
    <source>
        <dbReference type="Pfam" id="PF00535"/>
    </source>
</evidence>
<sequence length="246" mass="28682">MKISIITVCYNREHTVGQAIESVLAQDYPDIEYIVVDGASTDGSLQVIRQYDGQIGRVLSEPDHGMYEAINKGIRMATGEVIGLLHSDDFLFDSHVISDMGECFQRTGADLVYGNGLFVDTAHTERVVRNWMSGPYRRWKVRCGWLPLHPTVYLRREVMLDKVGMYDERYQIAADTDFLLRCLYETRLRVEYMNRYIVRMRMGGLSTDSVRRKQMWREDVAIYREHGFPGVWLKLMKMGWKVPQFF</sequence>
<organism evidence="2 3">
    <name type="scientific">Candidatus Bacteroides avicola</name>
    <dbReference type="NCBI Taxonomy" id="2838468"/>
    <lineage>
        <taxon>Bacteria</taxon>
        <taxon>Pseudomonadati</taxon>
        <taxon>Bacteroidota</taxon>
        <taxon>Bacteroidia</taxon>
        <taxon>Bacteroidales</taxon>
        <taxon>Bacteroidaceae</taxon>
        <taxon>Bacteroides</taxon>
    </lineage>
</organism>